<feature type="binding site" evidence="9">
    <location>
        <position position="222"/>
    </location>
    <ligand>
        <name>substrate</name>
    </ligand>
</feature>
<evidence type="ECO:0000313" key="12">
    <source>
        <dbReference type="EMBL" id="CDS39825.1"/>
    </source>
</evidence>
<evidence type="ECO:0000256" key="1">
    <source>
        <dbReference type="ARBA" id="ARBA00004701"/>
    </source>
</evidence>
<keyword evidence="6 8" id="KW-0520">NAD</keyword>
<dbReference type="PANTHER" id="PTHR11374:SF3">
    <property type="entry name" value="UDP-GLUCOSE 6-DEHYDROGENASE"/>
    <property type="match status" value="1"/>
</dbReference>
<dbReference type="InterPro" id="IPR036220">
    <property type="entry name" value="UDP-Glc/GDP-Man_DH_C_sf"/>
</dbReference>
<dbReference type="Gene3D" id="1.20.5.100">
    <property type="entry name" value="Cytochrome c1, transmembrane anchor, C-terminal"/>
    <property type="match status" value="1"/>
</dbReference>
<evidence type="ECO:0000256" key="4">
    <source>
        <dbReference type="ARBA" id="ARBA00015132"/>
    </source>
</evidence>
<comment type="function">
    <text evidence="8">Involved in the biosynthesis of glycosaminoglycans; hyaluronan, chondroitin sulfate, and heparan sulfate.</text>
</comment>
<gene>
    <name evidence="12" type="ORF">EmuJ_000737100</name>
</gene>
<feature type="binding site" evidence="9">
    <location>
        <position position="341"/>
    </location>
    <ligand>
        <name>substrate</name>
    </ligand>
</feature>
<dbReference type="InterPro" id="IPR014026">
    <property type="entry name" value="UDP-Glc/GDP-Man_DH_dimer"/>
</dbReference>
<comment type="pathway">
    <text evidence="1">Nucleotide-sugar biosynthesis; UDP-alpha-D-glucuronate biosynthesis; UDP-alpha-D-glucuronate from UDP-alpha-D-glucose: step 1/1.</text>
</comment>
<dbReference type="GO" id="GO:0003979">
    <property type="term" value="F:UDP-glucose 6-dehydrogenase activity"/>
    <property type="evidence" value="ECO:0007669"/>
    <property type="project" value="UniProtKB-EC"/>
</dbReference>
<dbReference type="GO" id="GO:0006065">
    <property type="term" value="P:UDP-glucuronate biosynthetic process"/>
    <property type="evidence" value="ECO:0007669"/>
    <property type="project" value="UniProtKB-UniPathway"/>
</dbReference>
<accession>A0A068Y4W0</accession>
<dbReference type="NCBIfam" id="TIGR03026">
    <property type="entry name" value="NDP-sugDHase"/>
    <property type="match status" value="1"/>
</dbReference>
<organism evidence="12 13">
    <name type="scientific">Echinococcus multilocularis</name>
    <name type="common">Fox tapeworm</name>
    <dbReference type="NCBI Taxonomy" id="6211"/>
    <lineage>
        <taxon>Eukaryota</taxon>
        <taxon>Metazoa</taxon>
        <taxon>Spiralia</taxon>
        <taxon>Lophotrochozoa</taxon>
        <taxon>Platyhelminthes</taxon>
        <taxon>Cestoda</taxon>
        <taxon>Eucestoda</taxon>
        <taxon>Cyclophyllidea</taxon>
        <taxon>Taeniidae</taxon>
        <taxon>Echinococcus</taxon>
    </lineage>
</organism>
<evidence type="ECO:0000256" key="3">
    <source>
        <dbReference type="ARBA" id="ARBA00012954"/>
    </source>
</evidence>
<keyword evidence="5 8" id="KW-0560">Oxidoreductase</keyword>
<feature type="binding site" evidence="10">
    <location>
        <position position="37"/>
    </location>
    <ligand>
        <name>NAD(+)</name>
        <dbReference type="ChEBI" id="CHEBI:57540"/>
    </ligand>
</feature>
<feature type="binding site" evidence="9">
    <location>
        <begin position="267"/>
        <end position="271"/>
    </location>
    <ligand>
        <name>substrate</name>
    </ligand>
</feature>
<dbReference type="InterPro" id="IPR017476">
    <property type="entry name" value="UDP-Glc/GDP-Man"/>
</dbReference>
<dbReference type="FunFam" id="3.40.50.720:FF:000193">
    <property type="entry name" value="UDP-glucose 6-dehydrogenase"/>
    <property type="match status" value="1"/>
</dbReference>
<evidence type="ECO:0000256" key="5">
    <source>
        <dbReference type="ARBA" id="ARBA00023002"/>
    </source>
</evidence>
<comment type="catalytic activity">
    <reaction evidence="7 8">
        <text>UDP-alpha-D-glucose + 2 NAD(+) + H2O = UDP-alpha-D-glucuronate + 2 NADH + 3 H(+)</text>
        <dbReference type="Rhea" id="RHEA:23596"/>
        <dbReference type="ChEBI" id="CHEBI:15377"/>
        <dbReference type="ChEBI" id="CHEBI:15378"/>
        <dbReference type="ChEBI" id="CHEBI:57540"/>
        <dbReference type="ChEBI" id="CHEBI:57945"/>
        <dbReference type="ChEBI" id="CHEBI:58052"/>
        <dbReference type="ChEBI" id="CHEBI:58885"/>
        <dbReference type="EC" id="1.1.1.22"/>
    </reaction>
</comment>
<evidence type="ECO:0000256" key="8">
    <source>
        <dbReference type="PIRNR" id="PIRNR000124"/>
    </source>
</evidence>
<comment type="similarity">
    <text evidence="2 8">Belongs to the UDP-glucose/GDP-mannose dehydrogenase family.</text>
</comment>
<evidence type="ECO:0000256" key="7">
    <source>
        <dbReference type="ARBA" id="ARBA00047473"/>
    </source>
</evidence>
<dbReference type="OMA" id="CATPMEA"/>
<dbReference type="eggNOG" id="KOG2666">
    <property type="taxonomic scope" value="Eukaryota"/>
</dbReference>
<evidence type="ECO:0000256" key="10">
    <source>
        <dbReference type="PIRSR" id="PIRSR500134-3"/>
    </source>
</evidence>
<reference evidence="12" key="1">
    <citation type="journal article" date="2013" name="Nature">
        <title>The genomes of four tapeworm species reveal adaptations to parasitism.</title>
        <authorList>
            <person name="Tsai I.J."/>
            <person name="Zarowiecki M."/>
            <person name="Holroyd N."/>
            <person name="Garciarrubio A."/>
            <person name="Sanchez-Flores A."/>
            <person name="Brooks K.L."/>
            <person name="Tracey A."/>
            <person name="Bobes R.J."/>
            <person name="Fragoso G."/>
            <person name="Sciutto E."/>
            <person name="Aslett M."/>
            <person name="Beasley H."/>
            <person name="Bennett H.M."/>
            <person name="Cai J."/>
            <person name="Camicia F."/>
            <person name="Clark R."/>
            <person name="Cucher M."/>
            <person name="De Silva N."/>
            <person name="Day T.A."/>
            <person name="Deplazes P."/>
            <person name="Estrada K."/>
            <person name="Fernandez C."/>
            <person name="Holland P.W."/>
            <person name="Hou J."/>
            <person name="Hu S."/>
            <person name="Huckvale T."/>
            <person name="Hung S.S."/>
            <person name="Kamenetzky L."/>
            <person name="Keane J.A."/>
            <person name="Kiss F."/>
            <person name="Koziol U."/>
            <person name="Lambert O."/>
            <person name="Liu K."/>
            <person name="Luo X."/>
            <person name="Luo Y."/>
            <person name="Macchiaroli N."/>
            <person name="Nichol S."/>
            <person name="Paps J."/>
            <person name="Parkinson J."/>
            <person name="Pouchkina-Stantcheva N."/>
            <person name="Riddiford N."/>
            <person name="Rosenzvit M."/>
            <person name="Salinas G."/>
            <person name="Wasmuth J.D."/>
            <person name="Zamanian M."/>
            <person name="Zheng Y."/>
            <person name="Cai X."/>
            <person name="Soberon X."/>
            <person name="Olson P.D."/>
            <person name="Laclette J.P."/>
            <person name="Brehm K."/>
            <person name="Berriman M."/>
            <person name="Garciarrubio A."/>
            <person name="Bobes R.J."/>
            <person name="Fragoso G."/>
            <person name="Sanchez-Flores A."/>
            <person name="Estrada K."/>
            <person name="Cevallos M.A."/>
            <person name="Morett E."/>
            <person name="Gonzalez V."/>
            <person name="Portillo T."/>
            <person name="Ochoa-Leyva A."/>
            <person name="Jose M.V."/>
            <person name="Sciutto E."/>
            <person name="Landa A."/>
            <person name="Jimenez L."/>
            <person name="Valdes V."/>
            <person name="Carrero J.C."/>
            <person name="Larralde C."/>
            <person name="Morales-Montor J."/>
            <person name="Limon-Lason J."/>
            <person name="Soberon X."/>
            <person name="Laclette J.P."/>
        </authorList>
    </citation>
    <scope>NUCLEOTIDE SEQUENCE [LARGE SCALE GENOMIC DNA]</scope>
</reference>
<dbReference type="PIRSF" id="PIRSF500134">
    <property type="entry name" value="UDPglc_DH_bac"/>
    <property type="match status" value="1"/>
</dbReference>
<dbReference type="UniPathway" id="UPA00038">
    <property type="reaction ID" value="UER00491"/>
</dbReference>
<dbReference type="OrthoDB" id="5059218at2759"/>
<dbReference type="SUPFAM" id="SSF52413">
    <property type="entry name" value="UDP-glucose/GDP-mannose dehydrogenase C-terminal domain"/>
    <property type="match status" value="1"/>
</dbReference>
<feature type="binding site" evidence="10">
    <location>
        <position position="133"/>
    </location>
    <ligand>
        <name>NAD(+)</name>
        <dbReference type="ChEBI" id="CHEBI:57540"/>
    </ligand>
</feature>
<dbReference type="InterPro" id="IPR008927">
    <property type="entry name" value="6-PGluconate_DH-like_C_sf"/>
</dbReference>
<dbReference type="EMBL" id="LN902842">
    <property type="protein sequence ID" value="CDS39825.1"/>
    <property type="molecule type" value="Genomic_DNA"/>
</dbReference>
<dbReference type="Pfam" id="PF03721">
    <property type="entry name" value="UDPG_MGDP_dh_N"/>
    <property type="match status" value="1"/>
</dbReference>
<evidence type="ECO:0000256" key="9">
    <source>
        <dbReference type="PIRSR" id="PIRSR500134-2"/>
    </source>
</evidence>
<dbReference type="Pfam" id="PF00984">
    <property type="entry name" value="UDPG_MGDP_dh"/>
    <property type="match status" value="1"/>
</dbReference>
<keyword evidence="13" id="KW-1185">Reference proteome</keyword>
<dbReference type="Pfam" id="PF03720">
    <property type="entry name" value="UDPG_MGDP_dh_C"/>
    <property type="match status" value="1"/>
</dbReference>
<name>A0A068Y4W0_ECHMU</name>
<dbReference type="InterPro" id="IPR028357">
    <property type="entry name" value="UDPglc_DH_bac"/>
</dbReference>
<dbReference type="GO" id="GO:0005634">
    <property type="term" value="C:nucleus"/>
    <property type="evidence" value="ECO:0007669"/>
    <property type="project" value="TreeGrafter"/>
</dbReference>
<evidence type="ECO:0000256" key="2">
    <source>
        <dbReference type="ARBA" id="ARBA00006601"/>
    </source>
</evidence>
<dbReference type="PIRSF" id="PIRSF000124">
    <property type="entry name" value="UDPglc_GDPman_dh"/>
    <property type="match status" value="1"/>
</dbReference>
<feature type="binding site" evidence="9">
    <location>
        <begin position="164"/>
        <end position="167"/>
    </location>
    <ligand>
        <name>substrate</name>
    </ligand>
</feature>
<evidence type="ECO:0000313" key="13">
    <source>
        <dbReference type="Proteomes" id="UP000017246"/>
    </source>
</evidence>
<feature type="binding site" evidence="10">
    <location>
        <position position="167"/>
    </location>
    <ligand>
        <name>NAD(+)</name>
        <dbReference type="ChEBI" id="CHEBI:57540"/>
    </ligand>
</feature>
<dbReference type="GO" id="GO:0006024">
    <property type="term" value="P:glycosaminoglycan biosynthetic process"/>
    <property type="evidence" value="ECO:0007669"/>
    <property type="project" value="TreeGrafter"/>
</dbReference>
<dbReference type="InterPro" id="IPR001732">
    <property type="entry name" value="UDP-Glc/GDP-Man_DH_N"/>
</dbReference>
<dbReference type="InterPro" id="IPR028356">
    <property type="entry name" value="UDPglc_DH_euk"/>
</dbReference>
<reference evidence="12" key="2">
    <citation type="submission" date="2015-11" db="EMBL/GenBank/DDBJ databases">
        <authorList>
            <person name="Zhang Y."/>
            <person name="Guo Z."/>
        </authorList>
    </citation>
    <scope>NUCLEOTIDE SEQUENCE</scope>
</reference>
<sequence length="466" mass="50386">MVGKKYKICGVGAGILGVPVCAVIASKCPEYSVSVVDCDRDIINQWNNGPDYPISEVGLDDLLKQCNGKNFIISSEVDAYLADADIILICVKTPAKSLGVGRGRAADFGSIETVSRQIVASGNSSAIVVVQSTVPIGATDLINSIFSANKKQPSKLVVLSNPQFVSEGSVIENLLHPDRVVLGGEADAVSRKATNVISSIYERWVPKEKILTMSTKSAEVTKLVTNAFLAQRVSSINAISSVCEETAADVRQVADAVGRDTRVGGHFLDAGVGFGGNTLPPDLHHLVYTCESLELPVVAAFWNAVLTVNEFQVSRFFRKITAHYCEALRGKRLALLGCAFKKGTPDVKNSPAIMICCRLLLEDSTIAVYDPLAKKEFLVDEITDILGQKPANIDNLIWCATPMEAAENADGIIVCTDCDEFKTLDYNALYQTMRKPASFFDGRLVAPHRELQKIGFRVEALGVRLK</sequence>
<evidence type="ECO:0000256" key="6">
    <source>
        <dbReference type="ARBA" id="ARBA00023027"/>
    </source>
</evidence>
<dbReference type="SMART" id="SM00984">
    <property type="entry name" value="UDPG_MGDP_dh_C"/>
    <property type="match status" value="1"/>
</dbReference>
<dbReference type="SUPFAM" id="SSF48179">
    <property type="entry name" value="6-phosphogluconate dehydrogenase C-terminal domain-like"/>
    <property type="match status" value="1"/>
</dbReference>
<dbReference type="InterPro" id="IPR014027">
    <property type="entry name" value="UDP-Glc/GDP-Man_DH_C"/>
</dbReference>
<dbReference type="Proteomes" id="UP000017246">
    <property type="component" value="Unassembled WGS sequence"/>
</dbReference>
<proteinExistence type="inferred from homology"/>
<dbReference type="EC" id="1.1.1.22" evidence="3 8"/>
<dbReference type="STRING" id="6211.A0A068Y4W0"/>
<dbReference type="AlphaFoldDB" id="A0A068Y4W0"/>
<dbReference type="SUPFAM" id="SSF51735">
    <property type="entry name" value="NAD(P)-binding Rossmann-fold domains"/>
    <property type="match status" value="1"/>
</dbReference>
<dbReference type="GO" id="GO:0000271">
    <property type="term" value="P:polysaccharide biosynthetic process"/>
    <property type="evidence" value="ECO:0007669"/>
    <property type="project" value="InterPro"/>
</dbReference>
<feature type="domain" description="UDP-glucose/GDP-mannose dehydrogenase C-terminal" evidence="11">
    <location>
        <begin position="334"/>
        <end position="448"/>
    </location>
</feature>
<dbReference type="GO" id="GO:0051287">
    <property type="term" value="F:NAD binding"/>
    <property type="evidence" value="ECO:0007669"/>
    <property type="project" value="InterPro"/>
</dbReference>
<dbReference type="PANTHER" id="PTHR11374">
    <property type="entry name" value="UDP-GLUCOSE DEHYDROGENASE/UDP-MANNAC DEHYDROGENASE"/>
    <property type="match status" value="1"/>
</dbReference>
<protein>
    <recommendedName>
        <fullName evidence="4 8">UDP-glucose 6-dehydrogenase</fullName>
        <ecNumber evidence="3 8">1.1.1.22</ecNumber>
    </recommendedName>
</protein>
<dbReference type="InterPro" id="IPR036291">
    <property type="entry name" value="NAD(P)-bd_dom_sf"/>
</dbReference>
<feature type="binding site" evidence="10">
    <location>
        <position position="93"/>
    </location>
    <ligand>
        <name>NAD(+)</name>
        <dbReference type="ChEBI" id="CHEBI:57540"/>
    </ligand>
</feature>
<evidence type="ECO:0000259" key="11">
    <source>
        <dbReference type="SMART" id="SM00984"/>
    </source>
</evidence>
<feature type="binding site" evidence="9">
    <location>
        <position position="275"/>
    </location>
    <ligand>
        <name>substrate</name>
    </ligand>
</feature>
<dbReference type="Gene3D" id="3.40.50.720">
    <property type="entry name" value="NAD(P)-binding Rossmann-like Domain"/>
    <property type="match status" value="2"/>
</dbReference>